<dbReference type="GO" id="GO:0005634">
    <property type="term" value="C:nucleus"/>
    <property type="evidence" value="ECO:0007669"/>
    <property type="project" value="TreeGrafter"/>
</dbReference>
<name>A0A314Z7L9_PRUYE</name>
<dbReference type="STRING" id="2094558.A0A314Z7L9"/>
<reference evidence="2 3" key="1">
    <citation type="submission" date="2018-02" db="EMBL/GenBank/DDBJ databases">
        <title>Draft genome of wild Prunus yedoensis var. nudiflora.</title>
        <authorList>
            <person name="Baek S."/>
            <person name="Kim J.-H."/>
            <person name="Choi K."/>
            <person name="Kim G.-B."/>
            <person name="Cho A."/>
            <person name="Jang H."/>
            <person name="Shin C.-H."/>
            <person name="Yu H.-J."/>
            <person name="Mun J.-H."/>
        </authorList>
    </citation>
    <scope>NUCLEOTIDE SEQUENCE [LARGE SCALE GENOMIC DNA]</scope>
    <source>
        <strain evidence="3">cv. Jeju island</strain>
        <tissue evidence="2">Leaf</tissue>
    </source>
</reference>
<comment type="similarity">
    <text evidence="1">Belongs to the RRN3 family.</text>
</comment>
<evidence type="ECO:0000313" key="3">
    <source>
        <dbReference type="Proteomes" id="UP000250321"/>
    </source>
</evidence>
<keyword evidence="2" id="KW-0396">Initiation factor</keyword>
<dbReference type="GO" id="GO:0006361">
    <property type="term" value="P:transcription initiation at RNA polymerase I promoter"/>
    <property type="evidence" value="ECO:0007669"/>
    <property type="project" value="InterPro"/>
</dbReference>
<keyword evidence="2" id="KW-0648">Protein biosynthesis</keyword>
<dbReference type="OrthoDB" id="26970at2759"/>
<gene>
    <name evidence="2" type="ORF">Pyn_12678</name>
</gene>
<keyword evidence="3" id="KW-1185">Reference proteome</keyword>
<sequence>MFFPFDPCLLKLSDSYIRPNFIFWSMVQPTYDDEDSSDEDVGEAFAGDDDGGMDYGILQCLEEQHFNFD</sequence>
<dbReference type="EMBL" id="PJQY01000232">
    <property type="protein sequence ID" value="PQQ15279.1"/>
    <property type="molecule type" value="Genomic_DNA"/>
</dbReference>
<organism evidence="2 3">
    <name type="scientific">Prunus yedoensis var. nudiflora</name>
    <dbReference type="NCBI Taxonomy" id="2094558"/>
    <lineage>
        <taxon>Eukaryota</taxon>
        <taxon>Viridiplantae</taxon>
        <taxon>Streptophyta</taxon>
        <taxon>Embryophyta</taxon>
        <taxon>Tracheophyta</taxon>
        <taxon>Spermatophyta</taxon>
        <taxon>Magnoliopsida</taxon>
        <taxon>eudicotyledons</taxon>
        <taxon>Gunneridae</taxon>
        <taxon>Pentapetalae</taxon>
        <taxon>rosids</taxon>
        <taxon>fabids</taxon>
        <taxon>Rosales</taxon>
        <taxon>Rosaceae</taxon>
        <taxon>Amygdaloideae</taxon>
        <taxon>Amygdaleae</taxon>
        <taxon>Prunus</taxon>
    </lineage>
</organism>
<evidence type="ECO:0000256" key="1">
    <source>
        <dbReference type="ARBA" id="ARBA00010098"/>
    </source>
</evidence>
<dbReference type="PANTHER" id="PTHR12790:SF0">
    <property type="entry name" value="RNA POLYMERASE I-SPECIFIC TRANSCRIPTION INITIATION FACTOR RRN3-RELATED"/>
    <property type="match status" value="1"/>
</dbReference>
<dbReference type="GO" id="GO:0003743">
    <property type="term" value="F:translation initiation factor activity"/>
    <property type="evidence" value="ECO:0007669"/>
    <property type="project" value="UniProtKB-KW"/>
</dbReference>
<dbReference type="PANTHER" id="PTHR12790">
    <property type="entry name" value="TRANSCRIPTION INITIATION FACTOR IA RRN3"/>
    <property type="match status" value="1"/>
</dbReference>
<protein>
    <submittedName>
        <fullName evidence="2">RNA polymerase I-specific transcription initiation factor RRN3 isoform X2</fullName>
    </submittedName>
</protein>
<dbReference type="GO" id="GO:0001042">
    <property type="term" value="F:RNA polymerase I core binding"/>
    <property type="evidence" value="ECO:0007669"/>
    <property type="project" value="TreeGrafter"/>
</dbReference>
<dbReference type="AlphaFoldDB" id="A0A314Z7L9"/>
<dbReference type="Proteomes" id="UP000250321">
    <property type="component" value="Unassembled WGS sequence"/>
</dbReference>
<dbReference type="InterPro" id="IPR007991">
    <property type="entry name" value="RNA_pol_I_trans_ini_fac_RRN3"/>
</dbReference>
<proteinExistence type="inferred from homology"/>
<comment type="caution">
    <text evidence="2">The sequence shown here is derived from an EMBL/GenBank/DDBJ whole genome shotgun (WGS) entry which is preliminary data.</text>
</comment>
<evidence type="ECO:0000313" key="2">
    <source>
        <dbReference type="EMBL" id="PQQ15279.1"/>
    </source>
</evidence>
<dbReference type="GO" id="GO:0001181">
    <property type="term" value="F:RNA polymerase I general transcription initiation factor activity"/>
    <property type="evidence" value="ECO:0007669"/>
    <property type="project" value="InterPro"/>
</dbReference>
<dbReference type="Pfam" id="PF05327">
    <property type="entry name" value="RRN3"/>
    <property type="match status" value="1"/>
</dbReference>
<accession>A0A314Z7L9</accession>